<dbReference type="KEGG" id="alf:CFBP5473_20290"/>
<dbReference type="EMBL" id="CP039692">
    <property type="protein sequence ID" value="QCJ00267.1"/>
    <property type="molecule type" value="Genomic_DNA"/>
</dbReference>
<dbReference type="InterPro" id="IPR002744">
    <property type="entry name" value="MIP18-like"/>
</dbReference>
<dbReference type="SUPFAM" id="SSF117916">
    <property type="entry name" value="Fe-S cluster assembly (FSCA) domain-like"/>
    <property type="match status" value="1"/>
</dbReference>
<dbReference type="Pfam" id="PF23451">
    <property type="entry name" value="Zn_ribbon_PaaD"/>
    <property type="match status" value="1"/>
</dbReference>
<evidence type="ECO:0000259" key="1">
    <source>
        <dbReference type="Pfam" id="PF01883"/>
    </source>
</evidence>
<dbReference type="NCBIfam" id="TIGR02159">
    <property type="entry name" value="PA_CoA_Oxy4"/>
    <property type="match status" value="1"/>
</dbReference>
<dbReference type="Pfam" id="PF01883">
    <property type="entry name" value="FeS_assembly_P"/>
    <property type="match status" value="1"/>
</dbReference>
<evidence type="ECO:0000313" key="3">
    <source>
        <dbReference type="EMBL" id="QCJ00267.1"/>
    </source>
</evidence>
<evidence type="ECO:0000313" key="5">
    <source>
        <dbReference type="Proteomes" id="UP000298545"/>
    </source>
</evidence>
<accession>A0A4D7E1Z4</accession>
<sequence length="174" mass="19210">MNAAPRPSLDQVWHWLAQVPDPEIPVISLTDLGIIRDARWQDDMLVVTVTPTYSGCPATAVINLDIEAALNERGVSKVRLERQLSPVWTTDWISAEGREKLKAYGIAPPVDGTAADGLLMKRIDRLSGRSNLTIVCPRCGSANTEKISQFGSTPCKASYRCTDCLEPFDYFKCI</sequence>
<dbReference type="Proteomes" id="UP000298545">
    <property type="component" value="Chromosome linear"/>
</dbReference>
<organism evidence="3 5">
    <name type="scientific">Agrobacterium larrymoorei</name>
    <dbReference type="NCBI Taxonomy" id="160699"/>
    <lineage>
        <taxon>Bacteria</taxon>
        <taxon>Pseudomonadati</taxon>
        <taxon>Pseudomonadota</taxon>
        <taxon>Alphaproteobacteria</taxon>
        <taxon>Hyphomicrobiales</taxon>
        <taxon>Rhizobiaceae</taxon>
        <taxon>Rhizobium/Agrobacterium group</taxon>
        <taxon>Agrobacterium</taxon>
    </lineage>
</organism>
<dbReference type="InterPro" id="IPR052339">
    <property type="entry name" value="Fe-S_Maturation_MIP18"/>
</dbReference>
<reference evidence="4 6" key="2">
    <citation type="submission" date="2021-03" db="EMBL/GenBank/DDBJ databases">
        <title>Rapid diversification of plasmids in a genus of pathogenic and nitrogen fixing bacteria.</title>
        <authorList>
            <person name="Weisberg A.J."/>
            <person name="Miller M."/>
            <person name="Ream W."/>
            <person name="Grunwald N.J."/>
            <person name="Chang J.H."/>
        </authorList>
    </citation>
    <scope>NUCLEOTIDE SEQUENCE [LARGE SCALE GENOMIC DNA]</scope>
    <source>
        <strain evidence="4 6">AF3.44</strain>
    </source>
</reference>
<feature type="domain" description="MIP18 family-like" evidence="1">
    <location>
        <begin position="10"/>
        <end position="71"/>
    </location>
</feature>
<name>A0A4D7E1Z4_9HYPH</name>
<feature type="domain" description="PaaD zinc beta ribbon" evidence="2">
    <location>
        <begin position="129"/>
        <end position="172"/>
    </location>
</feature>
<dbReference type="Gene3D" id="3.30.300.130">
    <property type="entry name" value="Fe-S cluster assembly (FSCA)"/>
    <property type="match status" value="1"/>
</dbReference>
<dbReference type="InterPro" id="IPR011883">
    <property type="entry name" value="PaaD-like"/>
</dbReference>
<dbReference type="InterPro" id="IPR056572">
    <property type="entry name" value="Zn_ribbon_PaaD"/>
</dbReference>
<proteinExistence type="predicted"/>
<gene>
    <name evidence="3" type="primary">paaJ</name>
    <name evidence="3" type="ORF">CFBP5473_20290</name>
    <name evidence="4" type="ORF">J5285_18065</name>
</gene>
<dbReference type="EMBL" id="CP072168">
    <property type="protein sequence ID" value="QYA09291.1"/>
    <property type="molecule type" value="Genomic_DNA"/>
</dbReference>
<dbReference type="OrthoDB" id="3684942at2"/>
<dbReference type="STRING" id="1367849.GCA_000518585_02380"/>
<dbReference type="PANTHER" id="PTHR42831">
    <property type="entry name" value="FE-S PROTEIN MATURATION AUXILIARY FACTOR YITW"/>
    <property type="match status" value="1"/>
</dbReference>
<keyword evidence="6" id="KW-1185">Reference proteome</keyword>
<evidence type="ECO:0000313" key="6">
    <source>
        <dbReference type="Proteomes" id="UP000826513"/>
    </source>
</evidence>
<evidence type="ECO:0000313" key="4">
    <source>
        <dbReference type="EMBL" id="QYA09291.1"/>
    </source>
</evidence>
<evidence type="ECO:0000259" key="2">
    <source>
        <dbReference type="Pfam" id="PF23451"/>
    </source>
</evidence>
<dbReference type="AlphaFoldDB" id="A0A4D7E1Z4"/>
<dbReference type="PANTHER" id="PTHR42831:SF3">
    <property type="entry name" value="1,2-PHENYLACETYL-COA EPOXIDASE, SUBUNIT D-RELATED"/>
    <property type="match status" value="1"/>
</dbReference>
<protein>
    <submittedName>
        <fullName evidence="3">Phenylacetate-CoA oxygenase subunit PaaJ</fullName>
    </submittedName>
</protein>
<dbReference type="Proteomes" id="UP000826513">
    <property type="component" value="Chromosome 2"/>
</dbReference>
<dbReference type="InterPro" id="IPR034904">
    <property type="entry name" value="FSCA_dom_sf"/>
</dbReference>
<dbReference type="RefSeq" id="WP_027675142.1">
    <property type="nucleotide sequence ID" value="NZ_CP039692.1"/>
</dbReference>
<reference evidence="3 5" key="1">
    <citation type="submission" date="2019-04" db="EMBL/GenBank/DDBJ databases">
        <title>Complete genome sequence of Agrobacterium larrymoorei CFBP5473.</title>
        <authorList>
            <person name="Haryono M."/>
            <person name="Chou L."/>
            <person name="Lin Y.-C."/>
            <person name="Lai E.-M."/>
            <person name="Kuo C.-H."/>
        </authorList>
    </citation>
    <scope>NUCLEOTIDE SEQUENCE [LARGE SCALE GENOMIC DNA]</scope>
    <source>
        <strain evidence="3 5">CFBP5473</strain>
    </source>
</reference>